<proteinExistence type="inferred from homology"/>
<organism evidence="12 13">
    <name type="scientific">Ammonifex degensii (strain DSM 10501 / KC4)</name>
    <dbReference type="NCBI Taxonomy" id="429009"/>
    <lineage>
        <taxon>Bacteria</taxon>
        <taxon>Bacillati</taxon>
        <taxon>Bacillota</taxon>
        <taxon>Clostridia</taxon>
        <taxon>Thermoanaerobacterales</taxon>
        <taxon>Thermoanaerobacteraceae</taxon>
        <taxon>Ammonifex</taxon>
    </lineage>
</organism>
<keyword evidence="13" id="KW-1185">Reference proteome</keyword>
<evidence type="ECO:0000256" key="4">
    <source>
        <dbReference type="ARBA" id="ARBA00012640"/>
    </source>
</evidence>
<gene>
    <name evidence="12" type="ordered locus">Adeg_1212</name>
</gene>
<evidence type="ECO:0000256" key="10">
    <source>
        <dbReference type="ARBA" id="ARBA00048138"/>
    </source>
</evidence>
<comment type="catalytic activity">
    <reaction evidence="10">
        <text>O-phospho-L-serine + H2O = L-serine + phosphate</text>
        <dbReference type="Rhea" id="RHEA:21208"/>
        <dbReference type="ChEBI" id="CHEBI:15377"/>
        <dbReference type="ChEBI" id="CHEBI:33384"/>
        <dbReference type="ChEBI" id="CHEBI:43474"/>
        <dbReference type="ChEBI" id="CHEBI:57524"/>
        <dbReference type="EC" id="3.1.3.3"/>
    </reaction>
</comment>
<dbReference type="eggNOG" id="COG0560">
    <property type="taxonomic scope" value="Bacteria"/>
</dbReference>
<keyword evidence="9" id="KW-0718">Serine biosynthesis</keyword>
<name>C9R7P4_AMMDK</name>
<evidence type="ECO:0000256" key="5">
    <source>
        <dbReference type="ARBA" id="ARBA00022605"/>
    </source>
</evidence>
<comment type="catalytic activity">
    <reaction evidence="11">
        <text>O-phospho-D-serine + H2O = D-serine + phosphate</text>
        <dbReference type="Rhea" id="RHEA:24873"/>
        <dbReference type="ChEBI" id="CHEBI:15377"/>
        <dbReference type="ChEBI" id="CHEBI:35247"/>
        <dbReference type="ChEBI" id="CHEBI:43474"/>
        <dbReference type="ChEBI" id="CHEBI:58680"/>
        <dbReference type="EC" id="3.1.3.3"/>
    </reaction>
</comment>
<keyword evidence="7 12" id="KW-0378">Hydrolase</keyword>
<comment type="cofactor">
    <cofactor evidence="1">
        <name>Mg(2+)</name>
        <dbReference type="ChEBI" id="CHEBI:18420"/>
    </cofactor>
</comment>
<dbReference type="HOGENOM" id="CLU_036368_4_5_9"/>
<reference evidence="12 13" key="1">
    <citation type="submission" date="2009-10" db="EMBL/GenBank/DDBJ databases">
        <title>Complete sequence of chromosome of Ammonifex degensii KC4.</title>
        <authorList>
            <consortium name="US DOE Joint Genome Institute"/>
            <person name="Kerfeld C."/>
            <person name="Goodner B."/>
            <person name="Huber H."/>
            <person name="Stetter K."/>
            <person name="Lucas S."/>
            <person name="Copeland A."/>
            <person name="Lapidus A."/>
            <person name="Glavina del Rio T."/>
            <person name="Dalin E."/>
            <person name="Tice H."/>
            <person name="Bruce D."/>
            <person name="Goodwin L."/>
            <person name="Pitluck S."/>
            <person name="Saunders E."/>
            <person name="Brettin T."/>
            <person name="Detter J.C."/>
            <person name="Han C."/>
            <person name="Larimer F."/>
            <person name="Land M."/>
            <person name="Hauser L."/>
            <person name="Kyrpides N."/>
            <person name="Ovchinnikova G."/>
            <person name="Richardson P."/>
        </authorList>
    </citation>
    <scope>NUCLEOTIDE SEQUENCE [LARGE SCALE GENOMIC DNA]</scope>
    <source>
        <strain evidence="13">DSM 10501 / KC4</strain>
    </source>
</reference>
<dbReference type="InterPro" id="IPR006439">
    <property type="entry name" value="HAD-SF_hydro_IA"/>
</dbReference>
<dbReference type="InterPro" id="IPR050582">
    <property type="entry name" value="HAD-like_SerB"/>
</dbReference>
<evidence type="ECO:0000256" key="6">
    <source>
        <dbReference type="ARBA" id="ARBA00022723"/>
    </source>
</evidence>
<dbReference type="AlphaFoldDB" id="C9R7P4"/>
<dbReference type="GO" id="GO:0006564">
    <property type="term" value="P:L-serine biosynthetic process"/>
    <property type="evidence" value="ECO:0007669"/>
    <property type="project" value="UniProtKB-KW"/>
</dbReference>
<evidence type="ECO:0000256" key="8">
    <source>
        <dbReference type="ARBA" id="ARBA00022842"/>
    </source>
</evidence>
<dbReference type="Proteomes" id="UP000002620">
    <property type="component" value="Chromosome"/>
</dbReference>
<comment type="pathway">
    <text evidence="2">Amino-acid biosynthesis; L-serine biosynthesis; L-serine from 3-phospho-D-glycerate: step 3/3.</text>
</comment>
<keyword evidence="5" id="KW-0028">Amino-acid biosynthesis</keyword>
<evidence type="ECO:0000256" key="7">
    <source>
        <dbReference type="ARBA" id="ARBA00022801"/>
    </source>
</evidence>
<dbReference type="GO" id="GO:0000287">
    <property type="term" value="F:magnesium ion binding"/>
    <property type="evidence" value="ECO:0007669"/>
    <property type="project" value="TreeGrafter"/>
</dbReference>
<evidence type="ECO:0000256" key="9">
    <source>
        <dbReference type="ARBA" id="ARBA00023299"/>
    </source>
</evidence>
<dbReference type="KEGG" id="adg:Adeg_1212"/>
<dbReference type="OrthoDB" id="9797743at2"/>
<protein>
    <recommendedName>
        <fullName evidence="4">phosphoserine phosphatase</fullName>
        <ecNumber evidence="4">3.1.3.3</ecNumber>
    </recommendedName>
</protein>
<dbReference type="PANTHER" id="PTHR43344:SF2">
    <property type="entry name" value="PHOSPHOSERINE PHOSPHATASE"/>
    <property type="match status" value="1"/>
</dbReference>
<dbReference type="GO" id="GO:0036424">
    <property type="term" value="F:L-phosphoserine phosphatase activity"/>
    <property type="evidence" value="ECO:0007669"/>
    <property type="project" value="TreeGrafter"/>
</dbReference>
<dbReference type="STRING" id="429009.Adeg_1212"/>
<dbReference type="SUPFAM" id="SSF56784">
    <property type="entry name" value="HAD-like"/>
    <property type="match status" value="1"/>
</dbReference>
<dbReference type="PRINTS" id="PR00413">
    <property type="entry name" value="HADHALOGNASE"/>
</dbReference>
<dbReference type="Pfam" id="PF12710">
    <property type="entry name" value="HAD"/>
    <property type="match status" value="1"/>
</dbReference>
<dbReference type="GO" id="GO:0005737">
    <property type="term" value="C:cytoplasm"/>
    <property type="evidence" value="ECO:0007669"/>
    <property type="project" value="TreeGrafter"/>
</dbReference>
<sequence>MKPRIKGVIFDLDGTLTPVTSIWQYIHECLGTWETYGRKHLEDFLAGRIDYEEFARRDVGAWRGVPKSYLEELVSRIPYRKGAKELIAALKERGVRTFLLSSGLDLLASRVAEELGFDCWVANGLGFTRGRVDGRVFIRVPWHGKPQHLPSFCSRFNLRPEELAAVGDSCGDVPLFGQVGLAVAISAPPEVREQAHVQVEDLEALLPVMASFLPDGEGVESGSWR</sequence>
<dbReference type="PANTHER" id="PTHR43344">
    <property type="entry name" value="PHOSPHOSERINE PHOSPHATASE"/>
    <property type="match status" value="1"/>
</dbReference>
<evidence type="ECO:0000256" key="2">
    <source>
        <dbReference type="ARBA" id="ARBA00005135"/>
    </source>
</evidence>
<dbReference type="EMBL" id="CP001785">
    <property type="protein sequence ID" value="ACX52323.1"/>
    <property type="molecule type" value="Genomic_DNA"/>
</dbReference>
<evidence type="ECO:0000256" key="11">
    <source>
        <dbReference type="ARBA" id="ARBA00048523"/>
    </source>
</evidence>
<evidence type="ECO:0000313" key="13">
    <source>
        <dbReference type="Proteomes" id="UP000002620"/>
    </source>
</evidence>
<dbReference type="EC" id="3.1.3.3" evidence="4"/>
<dbReference type="InterPro" id="IPR023214">
    <property type="entry name" value="HAD_sf"/>
</dbReference>
<keyword evidence="6" id="KW-0479">Metal-binding</keyword>
<dbReference type="InterPro" id="IPR036412">
    <property type="entry name" value="HAD-like_sf"/>
</dbReference>
<accession>C9R7P4</accession>
<comment type="similarity">
    <text evidence="3">Belongs to the HAD-like hydrolase superfamily. SerB family.</text>
</comment>
<evidence type="ECO:0000256" key="3">
    <source>
        <dbReference type="ARBA" id="ARBA00009184"/>
    </source>
</evidence>
<dbReference type="RefSeq" id="WP_015739200.1">
    <property type="nucleotide sequence ID" value="NC_013385.1"/>
</dbReference>
<evidence type="ECO:0000256" key="1">
    <source>
        <dbReference type="ARBA" id="ARBA00001946"/>
    </source>
</evidence>
<dbReference type="NCBIfam" id="TIGR01488">
    <property type="entry name" value="HAD-SF-IB"/>
    <property type="match status" value="1"/>
</dbReference>
<evidence type="ECO:0000313" key="12">
    <source>
        <dbReference type="EMBL" id="ACX52323.1"/>
    </source>
</evidence>
<dbReference type="Gene3D" id="3.40.50.1000">
    <property type="entry name" value="HAD superfamily/HAD-like"/>
    <property type="match status" value="1"/>
</dbReference>
<keyword evidence="8" id="KW-0460">Magnesium</keyword>